<evidence type="ECO:0000256" key="11">
    <source>
        <dbReference type="ARBA" id="ARBA00029766"/>
    </source>
</evidence>
<evidence type="ECO:0000256" key="12">
    <source>
        <dbReference type="ARBA" id="ARBA00033413"/>
    </source>
</evidence>
<keyword evidence="8" id="KW-0067">ATP-binding</keyword>
<evidence type="ECO:0000313" key="14">
    <source>
        <dbReference type="EMBL" id="THG40218.1"/>
    </source>
</evidence>
<comment type="pathway">
    <text evidence="1">Cofactor biosynthesis; tetrahydrofolate biosynthesis; 2-amino-4-hydroxy-6-hydroxymethyl-7,8-dihydropteridine diphosphate from 7,8-dihydroneopterin triphosphate: step 4/4.</text>
</comment>
<dbReference type="NCBIfam" id="TIGR01498">
    <property type="entry name" value="folK"/>
    <property type="match status" value="1"/>
</dbReference>
<evidence type="ECO:0000256" key="8">
    <source>
        <dbReference type="ARBA" id="ARBA00022840"/>
    </source>
</evidence>
<dbReference type="RefSeq" id="WP_046411960.1">
    <property type="nucleotide sequence ID" value="NZ_SSTI01000005.1"/>
</dbReference>
<dbReference type="EMBL" id="SSTI01000005">
    <property type="protein sequence ID" value="THG40218.1"/>
    <property type="molecule type" value="Genomic_DNA"/>
</dbReference>
<evidence type="ECO:0000256" key="1">
    <source>
        <dbReference type="ARBA" id="ARBA00005051"/>
    </source>
</evidence>
<gene>
    <name evidence="14" type="primary">folK</name>
    <name evidence="14" type="ORF">E5988_08580</name>
</gene>
<dbReference type="EC" id="2.7.6.3" evidence="3"/>
<dbReference type="CDD" id="cd00483">
    <property type="entry name" value="HPPK"/>
    <property type="match status" value="1"/>
</dbReference>
<name>A0ABY2QHW2_9SPHN</name>
<dbReference type="Gene3D" id="3.30.70.560">
    <property type="entry name" value="7,8-Dihydro-6-hydroxymethylpterin-pyrophosphokinase HPPK"/>
    <property type="match status" value="1"/>
</dbReference>
<keyword evidence="6" id="KW-0547">Nucleotide-binding</keyword>
<evidence type="ECO:0000256" key="5">
    <source>
        <dbReference type="ARBA" id="ARBA00022679"/>
    </source>
</evidence>
<protein>
    <recommendedName>
        <fullName evidence="4">2-amino-4-hydroxy-6-hydroxymethyldihydropteridine pyrophosphokinase</fullName>
        <ecNumber evidence="3">2.7.6.3</ecNumber>
    </recommendedName>
    <alternativeName>
        <fullName evidence="11">6-hydroxymethyl-7,8-dihydropterin pyrophosphokinase</fullName>
    </alternativeName>
    <alternativeName>
        <fullName evidence="12">7,8-dihydro-6-hydroxymethylpterin-pyrophosphokinase</fullName>
    </alternativeName>
</protein>
<evidence type="ECO:0000256" key="6">
    <source>
        <dbReference type="ARBA" id="ARBA00022741"/>
    </source>
</evidence>
<dbReference type="GO" id="GO:0003848">
    <property type="term" value="F:2-amino-4-hydroxy-6-hydroxymethyldihydropteridine diphosphokinase activity"/>
    <property type="evidence" value="ECO:0007669"/>
    <property type="project" value="UniProtKB-EC"/>
</dbReference>
<accession>A0ABY2QHW2</accession>
<dbReference type="PANTHER" id="PTHR43071:SF1">
    <property type="entry name" value="2-AMINO-4-HYDROXY-6-HYDROXYMETHYLDIHYDROPTERIDINE PYROPHOSPHOKINASE"/>
    <property type="match status" value="1"/>
</dbReference>
<keyword evidence="7" id="KW-0418">Kinase</keyword>
<comment type="function">
    <text evidence="10">Catalyzes the transfer of pyrophosphate from adenosine triphosphate (ATP) to 6-hydroxymethyl-7,8-dihydropterin, an enzymatic step in folate biosynthesis pathway.</text>
</comment>
<comment type="similarity">
    <text evidence="2">Belongs to the HPPK family.</text>
</comment>
<keyword evidence="5 14" id="KW-0808">Transferase</keyword>
<reference evidence="14 15" key="1">
    <citation type="submission" date="2019-04" db="EMBL/GenBank/DDBJ databases">
        <title>Microbes associate with the intestines of laboratory mice.</title>
        <authorList>
            <person name="Navarre W."/>
            <person name="Wong E."/>
            <person name="Huang K.C."/>
            <person name="Tropini C."/>
            <person name="Ng K."/>
            <person name="Yu B."/>
        </authorList>
    </citation>
    <scope>NUCLEOTIDE SEQUENCE [LARGE SCALE GENOMIC DNA]</scope>
    <source>
        <strain evidence="14 15">NM83_B4-11</strain>
    </source>
</reference>
<feature type="domain" description="7,8-dihydro-6-hydroxymethylpterin-pyrophosphokinase" evidence="13">
    <location>
        <begin position="89"/>
        <end position="100"/>
    </location>
</feature>
<evidence type="ECO:0000256" key="10">
    <source>
        <dbReference type="ARBA" id="ARBA00029409"/>
    </source>
</evidence>
<dbReference type="InterPro" id="IPR000550">
    <property type="entry name" value="Hppk"/>
</dbReference>
<evidence type="ECO:0000256" key="4">
    <source>
        <dbReference type="ARBA" id="ARBA00016218"/>
    </source>
</evidence>
<keyword evidence="9" id="KW-0289">Folate biosynthesis</keyword>
<dbReference type="PANTHER" id="PTHR43071">
    <property type="entry name" value="2-AMINO-4-HYDROXY-6-HYDROXYMETHYLDIHYDROPTERIDINE PYROPHOSPHOKINASE"/>
    <property type="match status" value="1"/>
</dbReference>
<evidence type="ECO:0000313" key="15">
    <source>
        <dbReference type="Proteomes" id="UP000308038"/>
    </source>
</evidence>
<dbReference type="SUPFAM" id="SSF55083">
    <property type="entry name" value="6-hydroxymethyl-7,8-dihydropterin pyrophosphokinase, HPPK"/>
    <property type="match status" value="1"/>
</dbReference>
<comment type="caution">
    <text evidence="14">The sequence shown here is derived from an EMBL/GenBank/DDBJ whole genome shotgun (WGS) entry which is preliminary data.</text>
</comment>
<evidence type="ECO:0000256" key="9">
    <source>
        <dbReference type="ARBA" id="ARBA00022909"/>
    </source>
</evidence>
<dbReference type="PROSITE" id="PS00794">
    <property type="entry name" value="HPPK"/>
    <property type="match status" value="1"/>
</dbReference>
<sequence length="168" mass="18096">MTRSTYVVGIGSNRRGRHGSPTAEVAAALAALPGRLVVFAPIIVTAPLGPSIRRFANTVAVIESDCAPGDLLRRLKAIERAFGRRRGQRWGARVIDLDILLWSGGSWAEPGLIIPHAALRTRDFVLGPLVRIVPGWRDPISGLTMRQLNARLTSRRALPRRSGAGAGP</sequence>
<proteinExistence type="inferred from homology"/>
<dbReference type="Proteomes" id="UP000308038">
    <property type="component" value="Unassembled WGS sequence"/>
</dbReference>
<evidence type="ECO:0000256" key="7">
    <source>
        <dbReference type="ARBA" id="ARBA00022777"/>
    </source>
</evidence>
<evidence type="ECO:0000256" key="2">
    <source>
        <dbReference type="ARBA" id="ARBA00005810"/>
    </source>
</evidence>
<organism evidence="14 15">
    <name type="scientific">Sphingomonas olei</name>
    <dbReference type="NCBI Taxonomy" id="1886787"/>
    <lineage>
        <taxon>Bacteria</taxon>
        <taxon>Pseudomonadati</taxon>
        <taxon>Pseudomonadota</taxon>
        <taxon>Alphaproteobacteria</taxon>
        <taxon>Sphingomonadales</taxon>
        <taxon>Sphingomonadaceae</taxon>
        <taxon>Sphingomonas</taxon>
    </lineage>
</organism>
<evidence type="ECO:0000259" key="13">
    <source>
        <dbReference type="PROSITE" id="PS00794"/>
    </source>
</evidence>
<evidence type="ECO:0000256" key="3">
    <source>
        <dbReference type="ARBA" id="ARBA00013253"/>
    </source>
</evidence>
<keyword evidence="15" id="KW-1185">Reference proteome</keyword>
<dbReference type="Pfam" id="PF01288">
    <property type="entry name" value="HPPK"/>
    <property type="match status" value="1"/>
</dbReference>
<dbReference type="InterPro" id="IPR035907">
    <property type="entry name" value="Hppk_sf"/>
</dbReference>